<dbReference type="Pfam" id="PF11578">
    <property type="entry name" value="DUF3237"/>
    <property type="match status" value="1"/>
</dbReference>
<evidence type="ECO:0000256" key="1">
    <source>
        <dbReference type="HAMAP-Rule" id="MF_00775"/>
    </source>
</evidence>
<keyword evidence="3" id="KW-1185">Reference proteome</keyword>
<accession>A0A1H7LQ05</accession>
<name>A0A1H7LQ05_9NOCA</name>
<reference evidence="3" key="1">
    <citation type="submission" date="2016-10" db="EMBL/GenBank/DDBJ databases">
        <authorList>
            <person name="Varghese N."/>
            <person name="Submissions S."/>
        </authorList>
    </citation>
    <scope>NUCLEOTIDE SEQUENCE [LARGE SCALE GENOMIC DNA]</scope>
    <source>
        <strain evidence="3">DSM 44675</strain>
    </source>
</reference>
<sequence>MTRDSRVKDIDEIKTTHLFDMVVDLNPPLNVGKGPFGHRTIFTAAGGSFDGPRLRGEVLTGGGDWGLYRPDGGLALDVRLTLRTDDGAHLHVTYGGRWIVPADLRADIVDPTKRTGIDPAQYYFRTAPLFETGATQYAWLNDIVCIGSGYPVEGGVAYRVSQVL</sequence>
<dbReference type="HAMAP" id="MF_00775">
    <property type="entry name" value="UPF0311"/>
    <property type="match status" value="1"/>
</dbReference>
<dbReference type="Gene3D" id="2.40.160.20">
    <property type="match status" value="1"/>
</dbReference>
<evidence type="ECO:0000313" key="3">
    <source>
        <dbReference type="Proteomes" id="UP000198677"/>
    </source>
</evidence>
<dbReference type="RefSeq" id="WP_072749808.1">
    <property type="nucleotide sequence ID" value="NZ_FOAW01000005.1"/>
</dbReference>
<dbReference type="PANTHER" id="PTHR37315">
    <property type="entry name" value="UPF0311 PROTEIN BLR7842"/>
    <property type="match status" value="1"/>
</dbReference>
<dbReference type="InterPro" id="IPR020915">
    <property type="entry name" value="UPF0311"/>
</dbReference>
<protein>
    <recommendedName>
        <fullName evidence="1">UPF0311 protein SAMN05444583_105113</fullName>
    </recommendedName>
</protein>
<dbReference type="PANTHER" id="PTHR37315:SF1">
    <property type="entry name" value="UPF0311 PROTEIN BLR7842"/>
    <property type="match status" value="1"/>
</dbReference>
<comment type="similarity">
    <text evidence="1">Belongs to the UPF0311 family.</text>
</comment>
<evidence type="ECO:0000313" key="2">
    <source>
        <dbReference type="EMBL" id="SEL00808.1"/>
    </source>
</evidence>
<organism evidence="2 3">
    <name type="scientific">Rhodococcus maanshanensis</name>
    <dbReference type="NCBI Taxonomy" id="183556"/>
    <lineage>
        <taxon>Bacteria</taxon>
        <taxon>Bacillati</taxon>
        <taxon>Actinomycetota</taxon>
        <taxon>Actinomycetes</taxon>
        <taxon>Mycobacteriales</taxon>
        <taxon>Nocardiaceae</taxon>
        <taxon>Rhodococcus</taxon>
    </lineage>
</organism>
<dbReference type="AlphaFoldDB" id="A0A1H7LQ05"/>
<gene>
    <name evidence="2" type="ORF">SAMN05444583_105113</name>
</gene>
<proteinExistence type="inferred from homology"/>
<dbReference type="EMBL" id="FOAW01000005">
    <property type="protein sequence ID" value="SEL00808.1"/>
    <property type="molecule type" value="Genomic_DNA"/>
</dbReference>
<dbReference type="OrthoDB" id="3368702at2"/>
<dbReference type="Proteomes" id="UP000198677">
    <property type="component" value="Unassembled WGS sequence"/>
</dbReference>